<organism evidence="1 2">
    <name type="scientific">Pseudomonas quercus</name>
    <dbReference type="NCBI Taxonomy" id="2722792"/>
    <lineage>
        <taxon>Bacteria</taxon>
        <taxon>Pseudomonadati</taxon>
        <taxon>Pseudomonadota</taxon>
        <taxon>Gammaproteobacteria</taxon>
        <taxon>Pseudomonadales</taxon>
        <taxon>Pseudomonadaceae</taxon>
        <taxon>Pseudomonas</taxon>
    </lineage>
</organism>
<evidence type="ECO:0000313" key="1">
    <source>
        <dbReference type="EMBL" id="NJP02272.1"/>
    </source>
</evidence>
<sequence>MSSDHGNQHTTEYLHTEVAKSLGISVDELTTWMINDIERVTEGGKDVGHMVVFRESTPDEVLDKVQHKQSRFTAMTGVIKAEQA</sequence>
<gene>
    <name evidence="1" type="ORF">HBH25_15595</name>
</gene>
<comment type="caution">
    <text evidence="1">The sequence shown here is derived from an EMBL/GenBank/DDBJ whole genome shotgun (WGS) entry which is preliminary data.</text>
</comment>
<name>A0ABX0YJA8_9PSED</name>
<dbReference type="Proteomes" id="UP000746535">
    <property type="component" value="Unassembled WGS sequence"/>
</dbReference>
<evidence type="ECO:0000313" key="2">
    <source>
        <dbReference type="Proteomes" id="UP000746535"/>
    </source>
</evidence>
<proteinExistence type="predicted"/>
<keyword evidence="2" id="KW-1185">Reference proteome</keyword>
<dbReference type="EMBL" id="JAAVJI010000009">
    <property type="protein sequence ID" value="NJP02272.1"/>
    <property type="molecule type" value="Genomic_DNA"/>
</dbReference>
<accession>A0ABX0YJA8</accession>
<protein>
    <submittedName>
        <fullName evidence="1">Uncharacterized protein</fullName>
    </submittedName>
</protein>
<reference evidence="1 2" key="1">
    <citation type="submission" date="2020-03" db="EMBL/GenBank/DDBJ databases">
        <authorList>
            <person name="Wang L."/>
            <person name="He N."/>
            <person name="Li Y."/>
            <person name="Fang Y."/>
            <person name="Zhang F."/>
        </authorList>
    </citation>
    <scope>NUCLEOTIDE SEQUENCE [LARGE SCALE GENOMIC DNA]</scope>
    <source>
        <strain evidence="2">hsmgli-8</strain>
    </source>
</reference>